<evidence type="ECO:0000256" key="4">
    <source>
        <dbReference type="ARBA" id="ARBA00022801"/>
    </source>
</evidence>
<organism evidence="7 8">
    <name type="scientific">Luteipulveratus mongoliensis</name>
    <dbReference type="NCBI Taxonomy" id="571913"/>
    <lineage>
        <taxon>Bacteria</taxon>
        <taxon>Bacillati</taxon>
        <taxon>Actinomycetota</taxon>
        <taxon>Actinomycetes</taxon>
        <taxon>Micrococcales</taxon>
        <taxon>Dermacoccaceae</taxon>
        <taxon>Luteipulveratus</taxon>
    </lineage>
</organism>
<evidence type="ECO:0008006" key="9">
    <source>
        <dbReference type="Google" id="ProtNLM"/>
    </source>
</evidence>
<evidence type="ECO:0000256" key="1">
    <source>
        <dbReference type="ARBA" id="ARBA00022722"/>
    </source>
</evidence>
<gene>
    <name evidence="7" type="ORF">VV02_02170</name>
</gene>
<dbReference type="REBASE" id="120712">
    <property type="entry name" value="V.Lmo370ORF2165P"/>
</dbReference>
<evidence type="ECO:0000256" key="6">
    <source>
        <dbReference type="ARBA" id="ARBA00029466"/>
    </source>
</evidence>
<name>A0A0K1JPC2_9MICO</name>
<evidence type="ECO:0000256" key="3">
    <source>
        <dbReference type="ARBA" id="ARBA00022763"/>
    </source>
</evidence>
<dbReference type="Proteomes" id="UP000066480">
    <property type="component" value="Chromosome"/>
</dbReference>
<keyword evidence="1" id="KW-0540">Nuclease</keyword>
<dbReference type="AlphaFoldDB" id="A0A0K1JPC2"/>
<dbReference type="EMBL" id="CP011112">
    <property type="protein sequence ID" value="AKU18561.1"/>
    <property type="molecule type" value="Genomic_DNA"/>
</dbReference>
<keyword evidence="8" id="KW-1185">Reference proteome</keyword>
<dbReference type="GO" id="GO:0016787">
    <property type="term" value="F:hydrolase activity"/>
    <property type="evidence" value="ECO:0007669"/>
    <property type="project" value="UniProtKB-KW"/>
</dbReference>
<reference evidence="7 8" key="1">
    <citation type="submission" date="2015-03" db="EMBL/GenBank/DDBJ databases">
        <title>Luteipulveratus halotolerans sp. nov., a novel actinobacterium (Dermacoccaceae) from Sarawak, Malaysia.</title>
        <authorList>
            <person name="Juboi H."/>
            <person name="Basik A."/>
            <person name="Shamsul S.S."/>
            <person name="Arnold P."/>
            <person name="Schmitt E.K."/>
            <person name="Sanglier J.-J."/>
            <person name="Yeo T."/>
        </authorList>
    </citation>
    <scope>NUCLEOTIDE SEQUENCE [LARGE SCALE GENOMIC DNA]</scope>
    <source>
        <strain evidence="7 8">MN07-A0370</strain>
    </source>
</reference>
<keyword evidence="3" id="KW-0227">DNA damage</keyword>
<dbReference type="Gene3D" id="3.40.960.10">
    <property type="entry name" value="VSR Endonuclease"/>
    <property type="match status" value="1"/>
</dbReference>
<keyword evidence="2" id="KW-0255">Endonuclease</keyword>
<keyword evidence="5" id="KW-0234">DNA repair</keyword>
<dbReference type="GO" id="GO:0004519">
    <property type="term" value="F:endonuclease activity"/>
    <property type="evidence" value="ECO:0007669"/>
    <property type="project" value="UniProtKB-KW"/>
</dbReference>
<dbReference type="InterPro" id="IPR004603">
    <property type="entry name" value="DNA_mismatch_endonuc_vsr"/>
</dbReference>
<dbReference type="STRING" id="571913.VV02_02170"/>
<comment type="similarity">
    <text evidence="6">Belongs to the Vsr family.</text>
</comment>
<proteinExistence type="inferred from homology"/>
<sequence>MPPHPGPSSPELTQRYSRLRRKDTAPEVALRKALFAAGLRYRVTFRVPGRPRRSIDIAFPKQRVAVFVDGCFWHGCPVHGTSPRANSAWWRQKLATNVARDADTNQVLSNAGWTVVRIWEHEDPVEAVGRVSEVLTQPHQGR</sequence>
<dbReference type="Pfam" id="PF03852">
    <property type="entry name" value="Vsr"/>
    <property type="match status" value="1"/>
</dbReference>
<dbReference type="InterPro" id="IPR011335">
    <property type="entry name" value="Restrct_endonuc-II-like"/>
</dbReference>
<protein>
    <recommendedName>
        <fullName evidence="9">DNA mismatch repair protein Vsr</fullName>
    </recommendedName>
</protein>
<evidence type="ECO:0000313" key="7">
    <source>
        <dbReference type="EMBL" id="AKU18561.1"/>
    </source>
</evidence>
<dbReference type="SUPFAM" id="SSF52980">
    <property type="entry name" value="Restriction endonuclease-like"/>
    <property type="match status" value="1"/>
</dbReference>
<dbReference type="KEGG" id="lmoi:VV02_02170"/>
<dbReference type="GO" id="GO:0006298">
    <property type="term" value="P:mismatch repair"/>
    <property type="evidence" value="ECO:0007669"/>
    <property type="project" value="InterPro"/>
</dbReference>
<dbReference type="NCBIfam" id="TIGR00632">
    <property type="entry name" value="vsr"/>
    <property type="match status" value="1"/>
</dbReference>
<accession>A0A0K1JPC2</accession>
<dbReference type="OrthoDB" id="9801520at2"/>
<keyword evidence="4" id="KW-0378">Hydrolase</keyword>
<evidence type="ECO:0000256" key="2">
    <source>
        <dbReference type="ARBA" id="ARBA00022759"/>
    </source>
</evidence>
<evidence type="ECO:0000256" key="5">
    <source>
        <dbReference type="ARBA" id="ARBA00023204"/>
    </source>
</evidence>
<evidence type="ECO:0000313" key="8">
    <source>
        <dbReference type="Proteomes" id="UP000066480"/>
    </source>
</evidence>
<dbReference type="CDD" id="cd00221">
    <property type="entry name" value="Vsr"/>
    <property type="match status" value="1"/>
</dbReference>
<dbReference type="PATRIC" id="fig|571913.6.peg.445"/>